<proteinExistence type="predicted"/>
<gene>
    <name evidence="2" type="ORF">CT0861_05998</name>
</gene>
<comment type="caution">
    <text evidence="2">The sequence shown here is derived from an EMBL/GenBank/DDBJ whole genome shotgun (WGS) entry which is preliminary data.</text>
</comment>
<keyword evidence="1" id="KW-0732">Signal</keyword>
<sequence length="107" mass="11625">MLITNILATVATACAVMAPAALADDFRVRKSGKNDCSANEGPIRGYNRGVCNSLYSTDHGMRVIEHNTDCKIRGYPDGNCRGNVVTAFSTRQCHSLKGAWSFRVECP</sequence>
<keyword evidence="3" id="KW-1185">Reference proteome</keyword>
<dbReference type="Proteomes" id="UP000076552">
    <property type="component" value="Unassembled WGS sequence"/>
</dbReference>
<reference evidence="2 3" key="1">
    <citation type="submission" date="2015-06" db="EMBL/GenBank/DDBJ databases">
        <title>Survival trade-offs in plant roots during colonization by closely related pathogenic and mutualistic fungi.</title>
        <authorList>
            <person name="Hacquard S."/>
            <person name="Kracher B."/>
            <person name="Hiruma K."/>
            <person name="Weinman A."/>
            <person name="Muench P."/>
            <person name="Garrido Oter R."/>
            <person name="Ver Loren van Themaat E."/>
            <person name="Dallerey J.-F."/>
            <person name="Damm U."/>
            <person name="Henrissat B."/>
            <person name="Lespinet O."/>
            <person name="Thon M."/>
            <person name="Kemen E."/>
            <person name="McHardy A.C."/>
            <person name="Schulze-Lefert P."/>
            <person name="O'Connell R.J."/>
        </authorList>
    </citation>
    <scope>NUCLEOTIDE SEQUENCE [LARGE SCALE GENOMIC DNA]</scope>
    <source>
        <strain evidence="2 3">0861</strain>
    </source>
</reference>
<organism evidence="2 3">
    <name type="scientific">Colletotrichum tofieldiae</name>
    <dbReference type="NCBI Taxonomy" id="708197"/>
    <lineage>
        <taxon>Eukaryota</taxon>
        <taxon>Fungi</taxon>
        <taxon>Dikarya</taxon>
        <taxon>Ascomycota</taxon>
        <taxon>Pezizomycotina</taxon>
        <taxon>Sordariomycetes</taxon>
        <taxon>Hypocreomycetidae</taxon>
        <taxon>Glomerellales</taxon>
        <taxon>Glomerellaceae</taxon>
        <taxon>Colletotrichum</taxon>
        <taxon>Colletotrichum spaethianum species complex</taxon>
    </lineage>
</organism>
<name>A0A166MF38_9PEZI</name>
<evidence type="ECO:0000256" key="1">
    <source>
        <dbReference type="SAM" id="SignalP"/>
    </source>
</evidence>
<accession>A0A166MF38</accession>
<protein>
    <submittedName>
        <fullName evidence="2">Uncharacterized protein</fullName>
    </submittedName>
</protein>
<evidence type="ECO:0000313" key="3">
    <source>
        <dbReference type="Proteomes" id="UP000076552"/>
    </source>
</evidence>
<feature type="signal peptide" evidence="1">
    <location>
        <begin position="1"/>
        <end position="23"/>
    </location>
</feature>
<evidence type="ECO:0000313" key="2">
    <source>
        <dbReference type="EMBL" id="KZL64597.1"/>
    </source>
</evidence>
<feature type="chain" id="PRO_5007877331" evidence="1">
    <location>
        <begin position="24"/>
        <end position="107"/>
    </location>
</feature>
<dbReference type="AlphaFoldDB" id="A0A166MF38"/>
<dbReference type="EMBL" id="LFIV01000268">
    <property type="protein sequence ID" value="KZL64597.1"/>
    <property type="molecule type" value="Genomic_DNA"/>
</dbReference>